<name>A0A6C0HGS9_9ZZZZ</name>
<accession>A0A6C0HGS9</accession>
<organism evidence="1">
    <name type="scientific">viral metagenome</name>
    <dbReference type="NCBI Taxonomy" id="1070528"/>
    <lineage>
        <taxon>unclassified sequences</taxon>
        <taxon>metagenomes</taxon>
        <taxon>organismal metagenomes</taxon>
    </lineage>
</organism>
<reference evidence="1" key="1">
    <citation type="journal article" date="2020" name="Nature">
        <title>Giant virus diversity and host interactions through global metagenomics.</title>
        <authorList>
            <person name="Schulz F."/>
            <person name="Roux S."/>
            <person name="Paez-Espino D."/>
            <person name="Jungbluth S."/>
            <person name="Walsh D.A."/>
            <person name="Denef V.J."/>
            <person name="McMahon K.D."/>
            <person name="Konstantinidis K.T."/>
            <person name="Eloe-Fadrosh E.A."/>
            <person name="Kyrpides N.C."/>
            <person name="Woyke T."/>
        </authorList>
    </citation>
    <scope>NUCLEOTIDE SEQUENCE</scope>
    <source>
        <strain evidence="1">GVMAG-M-3300023184-101</strain>
    </source>
</reference>
<dbReference type="AlphaFoldDB" id="A0A6C0HGS9"/>
<proteinExistence type="predicted"/>
<dbReference type="EMBL" id="MN739950">
    <property type="protein sequence ID" value="QHT79617.1"/>
    <property type="molecule type" value="Genomic_DNA"/>
</dbReference>
<protein>
    <submittedName>
        <fullName evidence="1">Uncharacterized protein</fullName>
    </submittedName>
</protein>
<evidence type="ECO:0000313" key="1">
    <source>
        <dbReference type="EMBL" id="QHT79617.1"/>
    </source>
</evidence>
<sequence length="129" mass="15269">MTEQIMDLSRYDGDGFENVVVTLKSMRRTGHRRYFPSNKQNSFIVNAETGIAYPWRVGSYDSRRLFKMVDTTGVCDINGFMIDRHTESYPNRNPNHIYYDSPDQFMKHHRTTLTPQLVENFKNRMSQFC</sequence>